<dbReference type="Proteomes" id="UP001054837">
    <property type="component" value="Unassembled WGS sequence"/>
</dbReference>
<organism evidence="1 2">
    <name type="scientific">Caerostris darwini</name>
    <dbReference type="NCBI Taxonomy" id="1538125"/>
    <lineage>
        <taxon>Eukaryota</taxon>
        <taxon>Metazoa</taxon>
        <taxon>Ecdysozoa</taxon>
        <taxon>Arthropoda</taxon>
        <taxon>Chelicerata</taxon>
        <taxon>Arachnida</taxon>
        <taxon>Araneae</taxon>
        <taxon>Araneomorphae</taxon>
        <taxon>Entelegynae</taxon>
        <taxon>Araneoidea</taxon>
        <taxon>Araneidae</taxon>
        <taxon>Caerostris</taxon>
    </lineage>
</organism>
<gene>
    <name evidence="1" type="ORF">CDAR_618561</name>
</gene>
<comment type="caution">
    <text evidence="1">The sequence shown here is derived from an EMBL/GenBank/DDBJ whole genome shotgun (WGS) entry which is preliminary data.</text>
</comment>
<protein>
    <submittedName>
        <fullName evidence="1">Uncharacterized protein</fullName>
    </submittedName>
</protein>
<proteinExistence type="predicted"/>
<evidence type="ECO:0000313" key="1">
    <source>
        <dbReference type="EMBL" id="GIY36930.1"/>
    </source>
</evidence>
<name>A0AAV4SS61_9ARAC</name>
<evidence type="ECO:0000313" key="2">
    <source>
        <dbReference type="Proteomes" id="UP001054837"/>
    </source>
</evidence>
<sequence>MTQGGGPEQEGDFWLREGRRSGLEPAFFVDDILHPRFSCVSNILALRNVLSLDIVNGKELIHLGFIVDLKNGPNQVVFHSTFGARHQI</sequence>
<reference evidence="1 2" key="1">
    <citation type="submission" date="2021-06" db="EMBL/GenBank/DDBJ databases">
        <title>Caerostris darwini draft genome.</title>
        <authorList>
            <person name="Kono N."/>
            <person name="Arakawa K."/>
        </authorList>
    </citation>
    <scope>NUCLEOTIDE SEQUENCE [LARGE SCALE GENOMIC DNA]</scope>
</reference>
<keyword evidence="2" id="KW-1185">Reference proteome</keyword>
<accession>A0AAV4SS61</accession>
<dbReference type="AlphaFoldDB" id="A0AAV4SS61"/>
<dbReference type="EMBL" id="BPLQ01008381">
    <property type="protein sequence ID" value="GIY36930.1"/>
    <property type="molecule type" value="Genomic_DNA"/>
</dbReference>